<name>A0ABD0L9F6_9CAEN</name>
<keyword evidence="2" id="KW-1185">Reference proteome</keyword>
<comment type="caution">
    <text evidence="1">The sequence shown here is derived from an EMBL/GenBank/DDBJ whole genome shotgun (WGS) entry which is preliminary data.</text>
</comment>
<accession>A0ABD0L9F6</accession>
<evidence type="ECO:0000313" key="2">
    <source>
        <dbReference type="Proteomes" id="UP001519460"/>
    </source>
</evidence>
<evidence type="ECO:0000313" key="1">
    <source>
        <dbReference type="EMBL" id="KAK7496027.1"/>
    </source>
</evidence>
<dbReference type="AlphaFoldDB" id="A0ABD0L9F6"/>
<organism evidence="1 2">
    <name type="scientific">Batillaria attramentaria</name>
    <dbReference type="NCBI Taxonomy" id="370345"/>
    <lineage>
        <taxon>Eukaryota</taxon>
        <taxon>Metazoa</taxon>
        <taxon>Spiralia</taxon>
        <taxon>Lophotrochozoa</taxon>
        <taxon>Mollusca</taxon>
        <taxon>Gastropoda</taxon>
        <taxon>Caenogastropoda</taxon>
        <taxon>Sorbeoconcha</taxon>
        <taxon>Cerithioidea</taxon>
        <taxon>Batillariidae</taxon>
        <taxon>Batillaria</taxon>
    </lineage>
</organism>
<sequence length="53" mass="6111">MGQVRPLQIFSLELTLSVTVLLDVLVVINEKKLDVGMHGHKNYSFDREKKQKD</sequence>
<reference evidence="1 2" key="1">
    <citation type="journal article" date="2023" name="Sci. Data">
        <title>Genome assembly of the Korean intertidal mud-creeper Batillaria attramentaria.</title>
        <authorList>
            <person name="Patra A.K."/>
            <person name="Ho P.T."/>
            <person name="Jun S."/>
            <person name="Lee S.J."/>
            <person name="Kim Y."/>
            <person name="Won Y.J."/>
        </authorList>
    </citation>
    <scope>NUCLEOTIDE SEQUENCE [LARGE SCALE GENOMIC DNA]</scope>
    <source>
        <strain evidence="1">Wonlab-2016</strain>
    </source>
</reference>
<dbReference type="EMBL" id="JACVVK020000070">
    <property type="protein sequence ID" value="KAK7496027.1"/>
    <property type="molecule type" value="Genomic_DNA"/>
</dbReference>
<dbReference type="Proteomes" id="UP001519460">
    <property type="component" value="Unassembled WGS sequence"/>
</dbReference>
<feature type="non-terminal residue" evidence="1">
    <location>
        <position position="53"/>
    </location>
</feature>
<protein>
    <submittedName>
        <fullName evidence="1">Uncharacterized protein</fullName>
    </submittedName>
</protein>
<gene>
    <name evidence="1" type="ORF">BaRGS_00012728</name>
</gene>
<proteinExistence type="predicted"/>